<proteinExistence type="inferred from homology"/>
<comment type="similarity">
    <text evidence="2">Belongs to the strictosidine synthase family.</text>
</comment>
<evidence type="ECO:0000256" key="4">
    <source>
        <dbReference type="ARBA" id="ARBA00023180"/>
    </source>
</evidence>
<sequence>MGLMRVGCNGGKAKVVAMEAFDVLLSFTNGVNVDQVTRDVYFTLSSTTYSRARYERTTPSGDSIDRIMKYDSHTNEVTVFQCNATYPNDITIRDYRTHFVVASIEPCNMLKLWIRGPKTGMSKLFVCQLVGISRQYLAR</sequence>
<dbReference type="GO" id="GO:0005773">
    <property type="term" value="C:vacuole"/>
    <property type="evidence" value="ECO:0007669"/>
    <property type="project" value="UniProtKB-SubCell"/>
</dbReference>
<dbReference type="AlphaFoldDB" id="A0AAV5EMA9"/>
<evidence type="ECO:0000313" key="6">
    <source>
        <dbReference type="EMBL" id="GJN23957.1"/>
    </source>
</evidence>
<evidence type="ECO:0000256" key="1">
    <source>
        <dbReference type="ARBA" id="ARBA00004116"/>
    </source>
</evidence>
<dbReference type="GO" id="GO:0016787">
    <property type="term" value="F:hydrolase activity"/>
    <property type="evidence" value="ECO:0007669"/>
    <property type="project" value="TreeGrafter"/>
</dbReference>
<dbReference type="InterPro" id="IPR011042">
    <property type="entry name" value="6-blade_b-propeller_TolB-like"/>
</dbReference>
<name>A0AAV5EMA9_ELECO</name>
<dbReference type="PANTHER" id="PTHR10426:SF76">
    <property type="entry name" value="STRICTOSIDINE SYNTHASE CONSERVED REGION DOMAIN-CONTAINING PROTEIN"/>
    <property type="match status" value="1"/>
</dbReference>
<keyword evidence="7" id="KW-1185">Reference proteome</keyword>
<reference evidence="6" key="2">
    <citation type="submission" date="2021-12" db="EMBL/GenBank/DDBJ databases">
        <title>Resequencing data analysis of finger millet.</title>
        <authorList>
            <person name="Hatakeyama M."/>
            <person name="Aluri S."/>
            <person name="Balachadran M.T."/>
            <person name="Sivarajan S.R."/>
            <person name="Poveda L."/>
            <person name="Shimizu-Inatsugi R."/>
            <person name="Schlapbach R."/>
            <person name="Sreeman S.M."/>
            <person name="Shimizu K.K."/>
        </authorList>
    </citation>
    <scope>NUCLEOTIDE SEQUENCE</scope>
</reference>
<dbReference type="Pfam" id="PF03088">
    <property type="entry name" value="Str_synth"/>
    <property type="match status" value="1"/>
</dbReference>
<comment type="subcellular location">
    <subcellularLocation>
        <location evidence="1">Vacuole</location>
    </subcellularLocation>
</comment>
<dbReference type="EMBL" id="BQKI01000076">
    <property type="protein sequence ID" value="GJN23957.1"/>
    <property type="molecule type" value="Genomic_DNA"/>
</dbReference>
<gene>
    <name evidence="6" type="primary">gb11658</name>
    <name evidence="6" type="ORF">PR202_gb11658</name>
</gene>
<dbReference type="Gene3D" id="2.120.10.30">
    <property type="entry name" value="TolB, C-terminal domain"/>
    <property type="match status" value="1"/>
</dbReference>
<feature type="domain" description="Strictosidine synthase conserved region" evidence="5">
    <location>
        <begin position="29"/>
        <end position="116"/>
    </location>
</feature>
<evidence type="ECO:0000256" key="3">
    <source>
        <dbReference type="ARBA" id="ARBA00022554"/>
    </source>
</evidence>
<reference evidence="6" key="1">
    <citation type="journal article" date="2018" name="DNA Res.">
        <title>Multiple hybrid de novo genome assembly of finger millet, an orphan allotetraploid crop.</title>
        <authorList>
            <person name="Hatakeyama M."/>
            <person name="Aluri S."/>
            <person name="Balachadran M.T."/>
            <person name="Sivarajan S.R."/>
            <person name="Patrignani A."/>
            <person name="Gruter S."/>
            <person name="Poveda L."/>
            <person name="Shimizu-Inatsugi R."/>
            <person name="Baeten J."/>
            <person name="Francoijs K.J."/>
            <person name="Nataraja K.N."/>
            <person name="Reddy Y.A.N."/>
            <person name="Phadnis S."/>
            <person name="Ravikumar R.L."/>
            <person name="Schlapbach R."/>
            <person name="Sreeman S.M."/>
            <person name="Shimizu K.K."/>
        </authorList>
    </citation>
    <scope>NUCLEOTIDE SEQUENCE</scope>
</reference>
<dbReference type="GO" id="GO:0012505">
    <property type="term" value="C:endomembrane system"/>
    <property type="evidence" value="ECO:0007669"/>
    <property type="project" value="TreeGrafter"/>
</dbReference>
<keyword evidence="4" id="KW-0325">Glycoprotein</keyword>
<accession>A0AAV5EMA9</accession>
<dbReference type="InterPro" id="IPR018119">
    <property type="entry name" value="Strictosidine_synth_cons-reg"/>
</dbReference>
<evidence type="ECO:0000259" key="5">
    <source>
        <dbReference type="Pfam" id="PF03088"/>
    </source>
</evidence>
<evidence type="ECO:0000256" key="2">
    <source>
        <dbReference type="ARBA" id="ARBA00009191"/>
    </source>
</evidence>
<comment type="caution">
    <text evidence="6">The sequence shown here is derived from an EMBL/GenBank/DDBJ whole genome shotgun (WGS) entry which is preliminary data.</text>
</comment>
<keyword evidence="3" id="KW-0926">Vacuole</keyword>
<dbReference type="PANTHER" id="PTHR10426">
    <property type="entry name" value="STRICTOSIDINE SYNTHASE-RELATED"/>
    <property type="match status" value="1"/>
</dbReference>
<evidence type="ECO:0000313" key="7">
    <source>
        <dbReference type="Proteomes" id="UP001054889"/>
    </source>
</evidence>
<protein>
    <recommendedName>
        <fullName evidence="5">Strictosidine synthase conserved region domain-containing protein</fullName>
    </recommendedName>
</protein>
<dbReference type="SUPFAM" id="SSF63829">
    <property type="entry name" value="Calcium-dependent phosphotriesterase"/>
    <property type="match status" value="1"/>
</dbReference>
<organism evidence="6 7">
    <name type="scientific">Eleusine coracana subsp. coracana</name>
    <dbReference type="NCBI Taxonomy" id="191504"/>
    <lineage>
        <taxon>Eukaryota</taxon>
        <taxon>Viridiplantae</taxon>
        <taxon>Streptophyta</taxon>
        <taxon>Embryophyta</taxon>
        <taxon>Tracheophyta</taxon>
        <taxon>Spermatophyta</taxon>
        <taxon>Magnoliopsida</taxon>
        <taxon>Liliopsida</taxon>
        <taxon>Poales</taxon>
        <taxon>Poaceae</taxon>
        <taxon>PACMAD clade</taxon>
        <taxon>Chloridoideae</taxon>
        <taxon>Cynodonteae</taxon>
        <taxon>Eleusininae</taxon>
        <taxon>Eleusine</taxon>
    </lineage>
</organism>
<dbReference type="Proteomes" id="UP001054889">
    <property type="component" value="Unassembled WGS sequence"/>
</dbReference>